<proteinExistence type="predicted"/>
<feature type="region of interest" description="Disordered" evidence="1">
    <location>
        <begin position="1"/>
        <end position="44"/>
    </location>
</feature>
<keyword evidence="3" id="KW-1185">Reference proteome</keyword>
<dbReference type="EMBL" id="MZ334501">
    <property type="protein sequence ID" value="UBF20280.1"/>
    <property type="molecule type" value="Genomic_DNA"/>
</dbReference>
<reference evidence="2 3" key="1">
    <citation type="submission" date="2021-05" db="EMBL/GenBank/DDBJ databases">
        <title>Diversity, taxonomy and evolution of archaeal viruses of the class Caudoviricetes.</title>
        <authorList>
            <person name="Liu Y."/>
            <person name="Demina T.A."/>
            <person name="Roux S."/>
            <person name="Aiewsakun P."/>
            <person name="Kazlauskas D."/>
            <person name="Simmonds P."/>
            <person name="Prangishvili D."/>
            <person name="Oksanen H.M."/>
            <person name="Krupovic M."/>
        </authorList>
    </citation>
    <scope>NUCLEOTIDE SEQUENCE [LARGE SCALE GENOMIC DNA]</scope>
    <source>
        <strain evidence="2">HSTV-4/6</strain>
    </source>
</reference>
<protein>
    <submittedName>
        <fullName evidence="2">Uncharacterized protein</fullName>
    </submittedName>
</protein>
<evidence type="ECO:0000313" key="2">
    <source>
        <dbReference type="EMBL" id="UBF20280.1"/>
    </source>
</evidence>
<sequence>MSDDDSPPAGGVGAVSFNEPSGPEVPLAPTAEPNHVVNPINTPV</sequence>
<organism evidence="2 3">
    <name type="scientific">Halorubrum sodomense tailed virus 4</name>
    <dbReference type="NCBI Taxonomy" id="2878013"/>
    <lineage>
        <taxon>Viruses</taxon>
        <taxon>Duplodnaviria</taxon>
        <taxon>Heunggongvirae</taxon>
        <taxon>Uroviricota</taxon>
        <taxon>Caudoviricetes</taxon>
        <taxon>Thumleimavirales</taxon>
        <taxon>Hafunaviridae</taxon>
        <taxon>Haloferacalesvirus</taxon>
        <taxon>Haloferacalesvirus samutsakhonense</taxon>
        <taxon>Haloferacalesvirus HSTV4</taxon>
    </lineage>
</organism>
<evidence type="ECO:0000256" key="1">
    <source>
        <dbReference type="SAM" id="MobiDB-lite"/>
    </source>
</evidence>
<gene>
    <name evidence="2" type="ORF">HSTV-4_gp73</name>
</gene>
<accession>A0AAE8XT99</accession>
<dbReference type="Proteomes" id="UP000827392">
    <property type="component" value="Segment"/>
</dbReference>
<evidence type="ECO:0000313" key="3">
    <source>
        <dbReference type="Proteomes" id="UP000827392"/>
    </source>
</evidence>
<name>A0AAE8XT99_9CAUD</name>